<dbReference type="AlphaFoldDB" id="A0A974CQ25"/>
<organism evidence="3 4">
    <name type="scientific">Xenopus laevis</name>
    <name type="common">African clawed frog</name>
    <dbReference type="NCBI Taxonomy" id="8355"/>
    <lineage>
        <taxon>Eukaryota</taxon>
        <taxon>Metazoa</taxon>
        <taxon>Chordata</taxon>
        <taxon>Craniata</taxon>
        <taxon>Vertebrata</taxon>
        <taxon>Euteleostomi</taxon>
        <taxon>Amphibia</taxon>
        <taxon>Batrachia</taxon>
        <taxon>Anura</taxon>
        <taxon>Pipoidea</taxon>
        <taxon>Pipidae</taxon>
        <taxon>Xenopodinae</taxon>
        <taxon>Xenopus</taxon>
        <taxon>Xenopus</taxon>
    </lineage>
</organism>
<feature type="compositionally biased region" description="Basic and acidic residues" evidence="2">
    <location>
        <begin position="219"/>
        <end position="249"/>
    </location>
</feature>
<protein>
    <submittedName>
        <fullName evidence="3">Uncharacterized protein</fullName>
    </submittedName>
</protein>
<accession>A0A974CQ25</accession>
<evidence type="ECO:0000313" key="3">
    <source>
        <dbReference type="EMBL" id="OCT76301.1"/>
    </source>
</evidence>
<dbReference type="EMBL" id="CM004476">
    <property type="protein sequence ID" value="OCT76301.1"/>
    <property type="molecule type" value="Genomic_DNA"/>
</dbReference>
<evidence type="ECO:0000256" key="2">
    <source>
        <dbReference type="SAM" id="MobiDB-lite"/>
    </source>
</evidence>
<name>A0A974CQ25_XENLA</name>
<dbReference type="Proteomes" id="UP000694892">
    <property type="component" value="Chromosome 6L"/>
</dbReference>
<gene>
    <name evidence="3" type="ORF">XELAEV_18031502mg</name>
</gene>
<sequence>MYGTFSYSENDLARITGIFGGSRDFLAMPSITACRRKYEAISKKQVELQLHGLTLTEYLHVQRIPRGLRVNLQPTLFARNDEFKTKFAGIINKCSRDLMALNIEFIERELKDIEVELVTLQSTMTSAMPPDELAQFNHKLTETLDRFKNDVVARKKLKFDRDTLDYERGAVYNWTQTTRGRDRSRSAPLYSRESSQQHGDQSGNKESLSSTSFLSTGGDKQDEGGNENRRDNRPYKERKQQPRREAQNN</sequence>
<reference evidence="4" key="1">
    <citation type="journal article" date="2016" name="Nature">
        <title>Genome evolution in the allotetraploid frog Xenopus laevis.</title>
        <authorList>
            <person name="Session A.M."/>
            <person name="Uno Y."/>
            <person name="Kwon T."/>
            <person name="Chapman J.A."/>
            <person name="Toyoda A."/>
            <person name="Takahashi S."/>
            <person name="Fukui A."/>
            <person name="Hikosaka A."/>
            <person name="Suzuki A."/>
            <person name="Kondo M."/>
            <person name="van Heeringen S.J."/>
            <person name="Quigley I."/>
            <person name="Heinz S."/>
            <person name="Ogino H."/>
            <person name="Ochi H."/>
            <person name="Hellsten U."/>
            <person name="Lyons J.B."/>
            <person name="Simakov O."/>
            <person name="Putnam N."/>
            <person name="Stites J."/>
            <person name="Kuroki Y."/>
            <person name="Tanaka T."/>
            <person name="Michiue T."/>
            <person name="Watanabe M."/>
            <person name="Bogdanovic O."/>
            <person name="Lister R."/>
            <person name="Georgiou G."/>
            <person name="Paranjpe S.S."/>
            <person name="van Kruijsbergen I."/>
            <person name="Shu S."/>
            <person name="Carlson J."/>
            <person name="Kinoshita T."/>
            <person name="Ohta Y."/>
            <person name="Mawaribuchi S."/>
            <person name="Jenkins J."/>
            <person name="Grimwood J."/>
            <person name="Schmutz J."/>
            <person name="Mitros T."/>
            <person name="Mozaffari S.V."/>
            <person name="Suzuki Y."/>
            <person name="Haramoto Y."/>
            <person name="Yamamoto T.S."/>
            <person name="Takagi C."/>
            <person name="Heald R."/>
            <person name="Miller K."/>
            <person name="Haudenschild C."/>
            <person name="Kitzman J."/>
            <person name="Nakayama T."/>
            <person name="Izutsu Y."/>
            <person name="Robert J."/>
            <person name="Fortriede J."/>
            <person name="Burns K."/>
            <person name="Lotay V."/>
            <person name="Karimi K."/>
            <person name="Yasuoka Y."/>
            <person name="Dichmann D.S."/>
            <person name="Flajnik M.F."/>
            <person name="Houston D.W."/>
            <person name="Shendure J."/>
            <person name="DuPasquier L."/>
            <person name="Vize P.D."/>
            <person name="Zorn A.M."/>
            <person name="Ito M."/>
            <person name="Marcotte E.M."/>
            <person name="Wallingford J.B."/>
            <person name="Ito Y."/>
            <person name="Asashima M."/>
            <person name="Ueno N."/>
            <person name="Matsuda Y."/>
            <person name="Veenstra G.J."/>
            <person name="Fujiyama A."/>
            <person name="Harland R.M."/>
            <person name="Taira M."/>
            <person name="Rokhsar D.S."/>
        </authorList>
    </citation>
    <scope>NUCLEOTIDE SEQUENCE [LARGE SCALE GENOMIC DNA]</scope>
    <source>
        <strain evidence="4">J</strain>
    </source>
</reference>
<feature type="region of interest" description="Disordered" evidence="2">
    <location>
        <begin position="177"/>
        <end position="249"/>
    </location>
</feature>
<feature type="compositionally biased region" description="Low complexity" evidence="2">
    <location>
        <begin position="207"/>
        <end position="218"/>
    </location>
</feature>
<proteinExistence type="predicted"/>
<feature type="compositionally biased region" description="Polar residues" evidence="2">
    <location>
        <begin position="192"/>
        <end position="206"/>
    </location>
</feature>
<evidence type="ECO:0000256" key="1">
    <source>
        <dbReference type="SAM" id="Coils"/>
    </source>
</evidence>
<evidence type="ECO:0000313" key="4">
    <source>
        <dbReference type="Proteomes" id="UP000694892"/>
    </source>
</evidence>
<keyword evidence="1" id="KW-0175">Coiled coil</keyword>
<feature type="coiled-coil region" evidence="1">
    <location>
        <begin position="96"/>
        <end position="123"/>
    </location>
</feature>